<dbReference type="GO" id="GO:0005829">
    <property type="term" value="C:cytosol"/>
    <property type="evidence" value="ECO:0007669"/>
    <property type="project" value="GOC"/>
</dbReference>
<dbReference type="GO" id="GO:0005085">
    <property type="term" value="F:guanyl-nucleotide exchange factor activity"/>
    <property type="evidence" value="ECO:0007669"/>
    <property type="project" value="UniProtKB-KW"/>
</dbReference>
<feature type="compositionally biased region" description="Basic and acidic residues" evidence="2">
    <location>
        <begin position="328"/>
        <end position="337"/>
    </location>
</feature>
<feature type="domain" description="UDENN" evidence="3">
    <location>
        <begin position="635"/>
        <end position="1045"/>
    </location>
</feature>
<dbReference type="PANTHER" id="PTHR15288">
    <property type="entry name" value="DENN DOMAIN-CONTAINING PROTEIN 2"/>
    <property type="match status" value="1"/>
</dbReference>
<organism evidence="4 5">
    <name type="scientific">Channa striata</name>
    <name type="common">Snakehead murrel</name>
    <name type="synonym">Ophicephalus striatus</name>
    <dbReference type="NCBI Taxonomy" id="64152"/>
    <lineage>
        <taxon>Eukaryota</taxon>
        <taxon>Metazoa</taxon>
        <taxon>Chordata</taxon>
        <taxon>Craniata</taxon>
        <taxon>Vertebrata</taxon>
        <taxon>Euteleostomi</taxon>
        <taxon>Actinopterygii</taxon>
        <taxon>Neopterygii</taxon>
        <taxon>Teleostei</taxon>
        <taxon>Neoteleostei</taxon>
        <taxon>Acanthomorphata</taxon>
        <taxon>Anabantaria</taxon>
        <taxon>Anabantiformes</taxon>
        <taxon>Channoidei</taxon>
        <taxon>Channidae</taxon>
        <taxon>Channa</taxon>
    </lineage>
</organism>
<feature type="compositionally biased region" description="Basic and acidic residues" evidence="2">
    <location>
        <begin position="158"/>
        <end position="186"/>
    </location>
</feature>
<dbReference type="Proteomes" id="UP001187415">
    <property type="component" value="Unassembled WGS sequence"/>
</dbReference>
<dbReference type="InterPro" id="IPR037516">
    <property type="entry name" value="Tripartite_DENN"/>
</dbReference>
<evidence type="ECO:0000313" key="4">
    <source>
        <dbReference type="EMBL" id="KAK2858872.1"/>
    </source>
</evidence>
<dbReference type="EMBL" id="JAUPFM010000002">
    <property type="protein sequence ID" value="KAK2858872.1"/>
    <property type="molecule type" value="Genomic_DNA"/>
</dbReference>
<dbReference type="FunFam" id="3.30.450.200:FF:000001">
    <property type="entry name" value="DENN domain-containing protein 2A isoform X1"/>
    <property type="match status" value="1"/>
</dbReference>
<dbReference type="SMART" id="SM00800">
    <property type="entry name" value="uDENN"/>
    <property type="match status" value="1"/>
</dbReference>
<feature type="compositionally biased region" description="Basic and acidic residues" evidence="2">
    <location>
        <begin position="210"/>
        <end position="240"/>
    </location>
</feature>
<feature type="region of interest" description="Disordered" evidence="2">
    <location>
        <begin position="53"/>
        <end position="74"/>
    </location>
</feature>
<protein>
    <recommendedName>
        <fullName evidence="3">UDENN domain-containing protein</fullName>
    </recommendedName>
</protein>
<feature type="region of interest" description="Disordered" evidence="2">
    <location>
        <begin position="574"/>
        <end position="622"/>
    </location>
</feature>
<feature type="region of interest" description="Disordered" evidence="2">
    <location>
        <begin position="498"/>
        <end position="536"/>
    </location>
</feature>
<dbReference type="SMART" id="SM00799">
    <property type="entry name" value="DENN"/>
    <property type="match status" value="1"/>
</dbReference>
<sequence length="1083" mass="122880">MNTWKLYNRRRCTEIMEATERMITKQDCIYSTISRLKKGSLCGTSGFHLASAQNKRAGQRREPATKHPLTPLDNLSTQREDSAIMAHRRPTFDPCSNETSVLVGSKFTRSNGGNIKDKISLWEGKEPTHPPVTSGSSSQCASVKRAESLTKSNNDSANELKADSCKRRVHEEKENLRKENEGKLGDSRPCSPVDTGKQLRHTFKGSKPSENQREEDGRTVADKEKQAHEKENVEMTRDSRPCSPTVAAQQQVGTLRKSSDKRATEQSSQEKRAVFSLFKKLEAMGENHRKTPPELGNYFSPPSKDKQVEVKKKEYEAVGQSGASRSSGLREAEKQDQENVYTEPGAPPINPVPKPRRTFQHPPINPTEKTQKQRRAQRNLPPLPSTSSRSSSKPPSGVYGRTRSERLRDSIKRRSFEFEDLAGSTSLPFSHSLSQEHHYEDILDSSKENPYEDIELESQCSQQSLPSSPGADTNKASRPGFFRQNSAKSFKLLELRKTNQQTHSASSGGVSSSPQLSPPSTPTGPEQTPWLPGDPYSRTCRRIPTVVLRINSIFEARIGKKHLRRIYHYAETSSGRVTDENSDSESEIEERAKAHRQRLVSVQSILSQPKRTQVPNGNTRKSSLEQELHQRKLFEYFLVVSLQKSKAGVHYLPEVTQQFPPKLERSFKFMRETEDQLRIIPQFCFPDAKDWEPVENFPSEMFSFVLTGEDGSRRFGYCRRLLPSGKGKRLPEVYCIVSHLGCFNLFSKVLDEVERRRALSPALVQPFMRAIMEAQFPAPGRTITIKTFLPGSGTEVMELCRPSDSRLEHVDFECLFSCLSLRLLLRVLGSLLLERRVIFTADKLSTLSQCCHAVVALLYPFVWQHTYIPVLPSAMLDIVCTPTPFIVGLLSSSLPQLTELPLEEVLVVDLGNSRFLRQIYDEDSILPSKLQSALENILERRKDLANERGGDTPSNSEHLSTVVSEAFVRFYVELVGHYPLFIITEREDGYSSSSSSPVPCSFQREGFRKAIMSKSVRRFLEVFMETQMFGWFIQERELHRQALKGLFEVRAQEYLDSIHENEHRRVNRFLKGLGNKMKFLSKK</sequence>
<dbReference type="Gene3D" id="3.40.50.11500">
    <property type="match status" value="1"/>
</dbReference>
<feature type="compositionally biased region" description="Polar residues" evidence="2">
    <location>
        <begin position="131"/>
        <end position="141"/>
    </location>
</feature>
<dbReference type="Pfam" id="PF03455">
    <property type="entry name" value="dDENN"/>
    <property type="match status" value="1"/>
</dbReference>
<feature type="compositionally biased region" description="Low complexity" evidence="2">
    <location>
        <begin position="385"/>
        <end position="396"/>
    </location>
</feature>
<keyword evidence="5" id="KW-1185">Reference proteome</keyword>
<dbReference type="InterPro" id="IPR005112">
    <property type="entry name" value="dDENN_dom"/>
</dbReference>
<feature type="compositionally biased region" description="Basic and acidic residues" evidence="2">
    <location>
        <begin position="434"/>
        <end position="450"/>
    </location>
</feature>
<dbReference type="SMART" id="SM00801">
    <property type="entry name" value="dDENN"/>
    <property type="match status" value="1"/>
</dbReference>
<dbReference type="InterPro" id="IPR043153">
    <property type="entry name" value="DENN_C"/>
</dbReference>
<reference evidence="4" key="1">
    <citation type="submission" date="2023-07" db="EMBL/GenBank/DDBJ databases">
        <title>Chromosome-level Genome Assembly of Striped Snakehead (Channa striata).</title>
        <authorList>
            <person name="Liu H."/>
        </authorList>
    </citation>
    <scope>NUCLEOTIDE SEQUENCE</scope>
    <source>
        <strain evidence="4">Gz</strain>
        <tissue evidence="4">Muscle</tissue>
    </source>
</reference>
<feature type="region of interest" description="Disordered" evidence="2">
    <location>
        <begin position="120"/>
        <end position="272"/>
    </location>
</feature>
<evidence type="ECO:0000313" key="5">
    <source>
        <dbReference type="Proteomes" id="UP001187415"/>
    </source>
</evidence>
<proteinExistence type="predicted"/>
<dbReference type="InterPro" id="IPR005113">
    <property type="entry name" value="uDENN_dom"/>
</dbReference>
<dbReference type="GO" id="GO:0042147">
    <property type="term" value="P:retrograde transport, endosome to Golgi"/>
    <property type="evidence" value="ECO:0007669"/>
    <property type="project" value="TreeGrafter"/>
</dbReference>
<dbReference type="AlphaFoldDB" id="A0AA88T9C0"/>
<dbReference type="GO" id="GO:0015629">
    <property type="term" value="C:actin cytoskeleton"/>
    <property type="evidence" value="ECO:0007669"/>
    <property type="project" value="TreeGrafter"/>
</dbReference>
<name>A0AA88T9C0_CHASR</name>
<evidence type="ECO:0000256" key="2">
    <source>
        <dbReference type="SAM" id="MobiDB-lite"/>
    </source>
</evidence>
<feature type="compositionally biased region" description="Basic and acidic residues" evidence="2">
    <location>
        <begin position="402"/>
        <end position="417"/>
    </location>
</feature>
<gene>
    <name evidence="4" type="ORF">Q5P01_003492</name>
</gene>
<dbReference type="PROSITE" id="PS50211">
    <property type="entry name" value="DENN"/>
    <property type="match status" value="1"/>
</dbReference>
<feature type="region of interest" description="Disordered" evidence="2">
    <location>
        <begin position="284"/>
        <end position="481"/>
    </location>
</feature>
<feature type="compositionally biased region" description="Basic and acidic residues" evidence="2">
    <location>
        <begin position="257"/>
        <end position="272"/>
    </location>
</feature>
<feature type="compositionally biased region" description="Low complexity" evidence="2">
    <location>
        <begin position="457"/>
        <end position="469"/>
    </location>
</feature>
<dbReference type="FunFam" id="3.40.50.11500:FF:000004">
    <property type="entry name" value="DENN domain-containing protein 2C isoform X1"/>
    <property type="match status" value="1"/>
</dbReference>
<dbReference type="Gene3D" id="3.30.450.200">
    <property type="match status" value="1"/>
</dbReference>
<keyword evidence="1" id="KW-0344">Guanine-nucleotide releasing factor</keyword>
<dbReference type="Pfam" id="PF02141">
    <property type="entry name" value="DENN"/>
    <property type="match status" value="1"/>
</dbReference>
<feature type="compositionally biased region" description="Polar residues" evidence="2">
    <location>
        <begin position="600"/>
        <end position="621"/>
    </location>
</feature>
<accession>A0AA88T9C0</accession>
<dbReference type="PANTHER" id="PTHR15288:SF3">
    <property type="entry name" value="DENN DOMAIN-CONTAINING PROTEIN 2A"/>
    <property type="match status" value="1"/>
</dbReference>
<evidence type="ECO:0000256" key="1">
    <source>
        <dbReference type="ARBA" id="ARBA00022658"/>
    </source>
</evidence>
<feature type="compositionally biased region" description="Basic and acidic residues" evidence="2">
    <location>
        <begin position="303"/>
        <end position="316"/>
    </location>
</feature>
<dbReference type="Pfam" id="PF03456">
    <property type="entry name" value="uDENN"/>
    <property type="match status" value="1"/>
</dbReference>
<dbReference type="InterPro" id="IPR051942">
    <property type="entry name" value="DENN_domain_containing_2"/>
</dbReference>
<dbReference type="InterPro" id="IPR001194">
    <property type="entry name" value="cDENN_dom"/>
</dbReference>
<comment type="caution">
    <text evidence="4">The sequence shown here is derived from an EMBL/GenBank/DDBJ whole genome shotgun (WGS) entry which is preliminary data.</text>
</comment>
<evidence type="ECO:0000259" key="3">
    <source>
        <dbReference type="PROSITE" id="PS50211"/>
    </source>
</evidence>
<feature type="compositionally biased region" description="Polar residues" evidence="2">
    <location>
        <begin position="423"/>
        <end position="433"/>
    </location>
</feature>
<feature type="compositionally biased region" description="Low complexity" evidence="2">
    <location>
        <begin position="502"/>
        <end position="515"/>
    </location>
</feature>